<keyword evidence="1" id="KW-0472">Membrane</keyword>
<sequence length="29" mass="3177">MITVFSKLSQIISTGFIFISLSSITCLLL</sequence>
<keyword evidence="1" id="KW-0812">Transmembrane</keyword>
<evidence type="ECO:0000313" key="2">
    <source>
        <dbReference type="EMBL" id="DAD82681.1"/>
    </source>
</evidence>
<accession>A0A8S5MK09</accession>
<protein>
    <submittedName>
        <fullName evidence="2">Uncharacterized protein</fullName>
    </submittedName>
</protein>
<dbReference type="EMBL" id="BK014923">
    <property type="protein sequence ID" value="DAD82681.1"/>
    <property type="molecule type" value="Genomic_DNA"/>
</dbReference>
<reference evidence="2" key="1">
    <citation type="journal article" date="2021" name="Proc. Natl. Acad. Sci. U.S.A.">
        <title>A Catalog of Tens of Thousands of Viruses from Human Metagenomes Reveals Hidden Associations with Chronic Diseases.</title>
        <authorList>
            <person name="Tisza M.J."/>
            <person name="Buck C.B."/>
        </authorList>
    </citation>
    <scope>NUCLEOTIDE SEQUENCE</scope>
    <source>
        <strain evidence="2">Ctrpg19</strain>
    </source>
</reference>
<keyword evidence="1" id="KW-1133">Transmembrane helix</keyword>
<organism evidence="2">
    <name type="scientific">Siphoviridae sp. ctrpg19</name>
    <dbReference type="NCBI Taxonomy" id="2826481"/>
    <lineage>
        <taxon>Viruses</taxon>
        <taxon>Duplodnaviria</taxon>
        <taxon>Heunggongvirae</taxon>
        <taxon>Uroviricota</taxon>
        <taxon>Caudoviricetes</taxon>
    </lineage>
</organism>
<evidence type="ECO:0000256" key="1">
    <source>
        <dbReference type="SAM" id="Phobius"/>
    </source>
</evidence>
<feature type="transmembrane region" description="Helical" evidence="1">
    <location>
        <begin position="12"/>
        <end position="28"/>
    </location>
</feature>
<name>A0A8S5MK09_9CAUD</name>
<proteinExistence type="predicted"/>